<evidence type="ECO:0000256" key="9">
    <source>
        <dbReference type="ARBA" id="ARBA00023264"/>
    </source>
</evidence>
<dbReference type="AlphaFoldDB" id="A0A483BF38"/>
<feature type="transmembrane region" description="Helical" evidence="10">
    <location>
        <begin position="122"/>
        <end position="150"/>
    </location>
</feature>
<evidence type="ECO:0000313" key="12">
    <source>
        <dbReference type="Proteomes" id="UP001281024"/>
    </source>
</evidence>
<comment type="subcellular location">
    <subcellularLocation>
        <location evidence="10">Cell membrane</location>
        <topology evidence="10">Multi-pass membrane protein</topology>
    </subcellularLocation>
</comment>
<dbReference type="GO" id="GO:0043772">
    <property type="term" value="F:acyl-phosphate glycerol-3-phosphate acyltransferase activity"/>
    <property type="evidence" value="ECO:0007669"/>
    <property type="project" value="UniProtKB-UniRule"/>
</dbReference>
<keyword evidence="11" id="KW-0012">Acyltransferase</keyword>
<keyword evidence="5 10" id="KW-1133">Transmembrane helix</keyword>
<keyword evidence="2 10" id="KW-0444">Lipid biosynthesis</keyword>
<name>A0A483BF38_OENOE</name>
<evidence type="ECO:0000256" key="10">
    <source>
        <dbReference type="HAMAP-Rule" id="MF_01043"/>
    </source>
</evidence>
<dbReference type="SMART" id="SM01207">
    <property type="entry name" value="G3P_acyltransf"/>
    <property type="match status" value="1"/>
</dbReference>
<evidence type="ECO:0000256" key="4">
    <source>
        <dbReference type="ARBA" id="ARBA00022692"/>
    </source>
</evidence>
<comment type="subunit">
    <text evidence="10">Probably interacts with PlsX.</text>
</comment>
<dbReference type="InterPro" id="IPR003811">
    <property type="entry name" value="G3P_acylTferase_PlsY"/>
</dbReference>
<keyword evidence="8 10" id="KW-0594">Phospholipid biosynthesis</keyword>
<evidence type="ECO:0000256" key="5">
    <source>
        <dbReference type="ARBA" id="ARBA00022989"/>
    </source>
</evidence>
<accession>A0A483BF38</accession>
<evidence type="ECO:0000313" key="11">
    <source>
        <dbReference type="EMBL" id="MDV7714729.1"/>
    </source>
</evidence>
<gene>
    <name evidence="10 11" type="primary">plsY</name>
    <name evidence="11" type="ORF">GA838_02905</name>
</gene>
<comment type="function">
    <text evidence="10">Catalyzes the transfer of an acyl group from acyl-phosphate (acyl-PO(4)) to glycerol-3-phosphate (G3P) to form lysophosphatidic acid (LPA). This enzyme utilizes acyl-phosphate as fatty acyl donor, but not acyl-CoA or acyl-ACP.</text>
</comment>
<keyword evidence="6 10" id="KW-0443">Lipid metabolism</keyword>
<keyword evidence="3 10" id="KW-0808">Transferase</keyword>
<sequence>MVFKTIIFIILAYLIGSMMSGYWIGKYLYHKDIRDLGSGNVGTTNAFRTLGVAPGILVMFLDILKGVVATLLPVFFGFTAINPLFIGIFAVLGHCFSIFMHFHGGKAVATSAGVILGYNWQFFLFCLAVILITLLLTSMMSVASITTFVLGTLYAFFFLGDYFLSIFGIISTIVMLYAHRENLKRIRKGTESKIPFGLNYWFSKKTH</sequence>
<keyword evidence="9 10" id="KW-1208">Phospholipid metabolism</keyword>
<evidence type="ECO:0000256" key="3">
    <source>
        <dbReference type="ARBA" id="ARBA00022679"/>
    </source>
</evidence>
<reference evidence="11" key="1">
    <citation type="submission" date="2019-10" db="EMBL/GenBank/DDBJ databases">
        <title>Malate fermentation in French cider.</title>
        <authorList>
            <person name="Cousin F.J."/>
            <person name="Medina Fernandez S."/>
            <person name="Misery B."/>
            <person name="Laplace J.-M."/>
            <person name="Cretenet M."/>
        </authorList>
    </citation>
    <scope>NUCLEOTIDE SEQUENCE</scope>
    <source>
        <strain evidence="11">UCMA15129</strain>
    </source>
</reference>
<comment type="pathway">
    <text evidence="10">Lipid metabolism; phospholipid metabolism.</text>
</comment>
<dbReference type="PANTHER" id="PTHR30309">
    <property type="entry name" value="INNER MEMBRANE PROTEIN YGIH"/>
    <property type="match status" value="1"/>
</dbReference>
<evidence type="ECO:0000256" key="7">
    <source>
        <dbReference type="ARBA" id="ARBA00023136"/>
    </source>
</evidence>
<evidence type="ECO:0000256" key="8">
    <source>
        <dbReference type="ARBA" id="ARBA00023209"/>
    </source>
</evidence>
<dbReference type="GO" id="GO:0005886">
    <property type="term" value="C:plasma membrane"/>
    <property type="evidence" value="ECO:0007669"/>
    <property type="project" value="UniProtKB-SubCell"/>
</dbReference>
<comment type="catalytic activity">
    <reaction evidence="10">
        <text>an acyl phosphate + sn-glycerol 3-phosphate = a 1-acyl-sn-glycero-3-phosphate + phosphate</text>
        <dbReference type="Rhea" id="RHEA:34075"/>
        <dbReference type="ChEBI" id="CHEBI:43474"/>
        <dbReference type="ChEBI" id="CHEBI:57597"/>
        <dbReference type="ChEBI" id="CHEBI:57970"/>
        <dbReference type="ChEBI" id="CHEBI:59918"/>
        <dbReference type="EC" id="2.3.1.275"/>
    </reaction>
</comment>
<dbReference type="NCBIfam" id="TIGR00023">
    <property type="entry name" value="glycerol-3-phosphate 1-O-acyltransferase PlsY"/>
    <property type="match status" value="1"/>
</dbReference>
<evidence type="ECO:0000256" key="6">
    <source>
        <dbReference type="ARBA" id="ARBA00023098"/>
    </source>
</evidence>
<feature type="transmembrane region" description="Helical" evidence="10">
    <location>
        <begin position="6"/>
        <end position="29"/>
    </location>
</feature>
<dbReference type="GO" id="GO:0008654">
    <property type="term" value="P:phospholipid biosynthetic process"/>
    <property type="evidence" value="ECO:0007669"/>
    <property type="project" value="UniProtKB-UniRule"/>
</dbReference>
<comment type="caution">
    <text evidence="11">The sequence shown here is derived from an EMBL/GenBank/DDBJ whole genome shotgun (WGS) entry which is preliminary data.</text>
</comment>
<dbReference type="RefSeq" id="WP_002817149.1">
    <property type="nucleotide sequence ID" value="NZ_CP014324.1"/>
</dbReference>
<feature type="transmembrane region" description="Helical" evidence="10">
    <location>
        <begin position="156"/>
        <end position="178"/>
    </location>
</feature>
<comment type="similarity">
    <text evidence="10">Belongs to the PlsY family.</text>
</comment>
<dbReference type="PANTHER" id="PTHR30309:SF0">
    <property type="entry name" value="GLYCEROL-3-PHOSPHATE ACYLTRANSFERASE-RELATED"/>
    <property type="match status" value="1"/>
</dbReference>
<dbReference type="HAMAP" id="MF_01043">
    <property type="entry name" value="PlsY"/>
    <property type="match status" value="1"/>
</dbReference>
<feature type="transmembrane region" description="Helical" evidence="10">
    <location>
        <begin position="50"/>
        <end position="78"/>
    </location>
</feature>
<evidence type="ECO:0000256" key="2">
    <source>
        <dbReference type="ARBA" id="ARBA00022516"/>
    </source>
</evidence>
<dbReference type="Pfam" id="PF02660">
    <property type="entry name" value="G3P_acyltransf"/>
    <property type="match status" value="1"/>
</dbReference>
<organism evidence="11 12">
    <name type="scientific">Oenococcus oeni</name>
    <name type="common">Leuconostoc oenos</name>
    <dbReference type="NCBI Taxonomy" id="1247"/>
    <lineage>
        <taxon>Bacteria</taxon>
        <taxon>Bacillati</taxon>
        <taxon>Bacillota</taxon>
        <taxon>Bacilli</taxon>
        <taxon>Lactobacillales</taxon>
        <taxon>Lactobacillaceae</taxon>
        <taxon>Oenococcus</taxon>
    </lineage>
</organism>
<dbReference type="EMBL" id="WERV01000002">
    <property type="protein sequence ID" value="MDV7714729.1"/>
    <property type="molecule type" value="Genomic_DNA"/>
</dbReference>
<dbReference type="EC" id="2.3.1.275" evidence="10"/>
<dbReference type="Proteomes" id="UP001281024">
    <property type="component" value="Unassembled WGS sequence"/>
</dbReference>
<protein>
    <recommendedName>
        <fullName evidence="10">Glycerol-3-phosphate acyltransferase</fullName>
    </recommendedName>
    <alternativeName>
        <fullName evidence="10">Acyl-PO4 G3P acyltransferase</fullName>
    </alternativeName>
    <alternativeName>
        <fullName evidence="10">Acyl-phosphate--glycerol-3-phosphate acyltransferase</fullName>
    </alternativeName>
    <alternativeName>
        <fullName evidence="10">G3P acyltransferase</fullName>
        <shortName evidence="10">GPAT</shortName>
        <ecNumber evidence="10">2.3.1.275</ecNumber>
    </alternativeName>
    <alternativeName>
        <fullName evidence="10">Lysophosphatidic acid synthase</fullName>
        <shortName evidence="10">LPA synthase</shortName>
    </alternativeName>
</protein>
<evidence type="ECO:0000256" key="1">
    <source>
        <dbReference type="ARBA" id="ARBA00022475"/>
    </source>
</evidence>
<keyword evidence="7 10" id="KW-0472">Membrane</keyword>
<keyword evidence="1 10" id="KW-1003">Cell membrane</keyword>
<proteinExistence type="inferred from homology"/>
<keyword evidence="4 10" id="KW-0812">Transmembrane</keyword>